<dbReference type="SMART" id="SM01324">
    <property type="entry name" value="YARHG"/>
    <property type="match status" value="1"/>
</dbReference>
<dbReference type="Pfam" id="PF13308">
    <property type="entry name" value="YARHG"/>
    <property type="match status" value="1"/>
</dbReference>
<dbReference type="InterPro" id="IPR038434">
    <property type="entry name" value="YARHG_sf"/>
</dbReference>
<keyword evidence="1" id="KW-0472">Membrane</keyword>
<dbReference type="Proteomes" id="UP000285981">
    <property type="component" value="Unassembled WGS sequence"/>
</dbReference>
<sequence length="255" mass="28867">MIIMFWTALLKMQRRDIFWKQRRHKTRRRKRYTGYYTCSGQSRWKMGDCLWIIKIMKRKTGTKVMQEQTKENKLPVVLLPVIIVVLLVGSLVIGIFGGGGKKVETAVPKKDIKAAREAAELSDEGEVQTIAIDKDIIVNAGGTGSADAKSGMQDSQTTEDSQVVQNTGDYIFPNSASVLLTDSEVSGISKDQLRIGRNEILARHGRRFNDQALQQYFDSKSWYNGTISPDEFDANLDSRLNDVERANIEIIKKYE</sequence>
<keyword evidence="1" id="KW-1133">Transmembrane helix</keyword>
<keyword evidence="1" id="KW-0812">Transmembrane</keyword>
<comment type="caution">
    <text evidence="3">The sequence shown here is derived from an EMBL/GenBank/DDBJ whole genome shotgun (WGS) entry which is preliminary data.</text>
</comment>
<reference evidence="3 4" key="1">
    <citation type="submission" date="2018-08" db="EMBL/GenBank/DDBJ databases">
        <title>A genome reference for cultivated species of the human gut microbiota.</title>
        <authorList>
            <person name="Zou Y."/>
            <person name="Xue W."/>
            <person name="Luo G."/>
        </authorList>
    </citation>
    <scope>NUCLEOTIDE SEQUENCE [LARGE SCALE GENOMIC DNA]</scope>
    <source>
        <strain evidence="3 4">AF21-25</strain>
    </source>
</reference>
<feature type="domain" description="YARHG" evidence="2">
    <location>
        <begin position="168"/>
        <end position="255"/>
    </location>
</feature>
<evidence type="ECO:0000256" key="1">
    <source>
        <dbReference type="SAM" id="Phobius"/>
    </source>
</evidence>
<protein>
    <submittedName>
        <fullName evidence="3">YARHG domain-containing protein</fullName>
    </submittedName>
</protein>
<evidence type="ECO:0000313" key="3">
    <source>
        <dbReference type="EMBL" id="RGS71117.1"/>
    </source>
</evidence>
<accession>A0A412KST6</accession>
<dbReference type="AlphaFoldDB" id="A0A412KST6"/>
<organism evidence="3 4">
    <name type="scientific">Dorea formicigenerans</name>
    <dbReference type="NCBI Taxonomy" id="39486"/>
    <lineage>
        <taxon>Bacteria</taxon>
        <taxon>Bacillati</taxon>
        <taxon>Bacillota</taxon>
        <taxon>Clostridia</taxon>
        <taxon>Lachnospirales</taxon>
        <taxon>Lachnospiraceae</taxon>
        <taxon>Dorea</taxon>
    </lineage>
</organism>
<dbReference type="EMBL" id="QRVU01000022">
    <property type="protein sequence ID" value="RGS71117.1"/>
    <property type="molecule type" value="Genomic_DNA"/>
</dbReference>
<dbReference type="Gene3D" id="1.20.58.1690">
    <property type="match status" value="1"/>
</dbReference>
<name>A0A412KST6_9FIRM</name>
<gene>
    <name evidence="3" type="ORF">DWX78_06010</name>
</gene>
<feature type="transmembrane region" description="Helical" evidence="1">
    <location>
        <begin position="74"/>
        <end position="96"/>
    </location>
</feature>
<proteinExistence type="predicted"/>
<evidence type="ECO:0000313" key="4">
    <source>
        <dbReference type="Proteomes" id="UP000285981"/>
    </source>
</evidence>
<dbReference type="InterPro" id="IPR025582">
    <property type="entry name" value="YARHG_dom"/>
</dbReference>
<evidence type="ECO:0000259" key="2">
    <source>
        <dbReference type="SMART" id="SM01324"/>
    </source>
</evidence>